<dbReference type="OrthoDB" id="18585at2759"/>
<feature type="compositionally biased region" description="Basic and acidic residues" evidence="7">
    <location>
        <begin position="482"/>
        <end position="500"/>
    </location>
</feature>
<keyword evidence="6" id="KW-0325">Glycoprotein</keyword>
<dbReference type="Pfam" id="PF01130">
    <property type="entry name" value="CD36"/>
    <property type="match status" value="1"/>
</dbReference>
<name>A0A5B7H7X8_PORTR</name>
<gene>
    <name evidence="9" type="primary">Scarb2_1</name>
    <name evidence="9" type="ORF">E2C01_060149</name>
</gene>
<dbReference type="InterPro" id="IPR002159">
    <property type="entry name" value="CD36_fam"/>
</dbReference>
<evidence type="ECO:0000256" key="2">
    <source>
        <dbReference type="ARBA" id="ARBA00010532"/>
    </source>
</evidence>
<comment type="similarity">
    <text evidence="2">Belongs to the CD36 family.</text>
</comment>
<dbReference type="AlphaFoldDB" id="A0A5B7H7X8"/>
<protein>
    <submittedName>
        <fullName evidence="9">Lysosome membrane protein 2</fullName>
    </submittedName>
</protein>
<dbReference type="GO" id="GO:0005737">
    <property type="term" value="C:cytoplasm"/>
    <property type="evidence" value="ECO:0007669"/>
    <property type="project" value="TreeGrafter"/>
</dbReference>
<feature type="region of interest" description="Disordered" evidence="7">
    <location>
        <begin position="477"/>
        <end position="500"/>
    </location>
</feature>
<dbReference type="GO" id="GO:0005044">
    <property type="term" value="F:scavenger receptor activity"/>
    <property type="evidence" value="ECO:0007669"/>
    <property type="project" value="TreeGrafter"/>
</dbReference>
<dbReference type="PRINTS" id="PR01609">
    <property type="entry name" value="CD36FAMILY"/>
</dbReference>
<comment type="caution">
    <text evidence="9">The sequence shown here is derived from an EMBL/GenBank/DDBJ whole genome shotgun (WGS) entry which is preliminary data.</text>
</comment>
<proteinExistence type="inferred from homology"/>
<dbReference type="PANTHER" id="PTHR11923:SF51">
    <property type="entry name" value="LYSOSOME MEMBRANE PROTEIN 2"/>
    <property type="match status" value="1"/>
</dbReference>
<keyword evidence="10" id="KW-1185">Reference proteome</keyword>
<feature type="transmembrane region" description="Helical" evidence="8">
    <location>
        <begin position="442"/>
        <end position="471"/>
    </location>
</feature>
<evidence type="ECO:0000256" key="6">
    <source>
        <dbReference type="ARBA" id="ARBA00023180"/>
    </source>
</evidence>
<dbReference type="Proteomes" id="UP000324222">
    <property type="component" value="Unassembled WGS sequence"/>
</dbReference>
<reference evidence="9 10" key="1">
    <citation type="submission" date="2019-05" db="EMBL/GenBank/DDBJ databases">
        <title>Another draft genome of Portunus trituberculatus and its Hox gene families provides insights of decapod evolution.</title>
        <authorList>
            <person name="Jeong J.-H."/>
            <person name="Song I."/>
            <person name="Kim S."/>
            <person name="Choi T."/>
            <person name="Kim D."/>
            <person name="Ryu S."/>
            <person name="Kim W."/>
        </authorList>
    </citation>
    <scope>NUCLEOTIDE SEQUENCE [LARGE SCALE GENOMIC DNA]</scope>
    <source>
        <tissue evidence="9">Muscle</tissue>
    </source>
</reference>
<dbReference type="PANTHER" id="PTHR11923">
    <property type="entry name" value="SCAVENGER RECEPTOR CLASS B TYPE-1 SR-B1"/>
    <property type="match status" value="1"/>
</dbReference>
<keyword evidence="3 8" id="KW-0812">Transmembrane</keyword>
<evidence type="ECO:0000256" key="3">
    <source>
        <dbReference type="ARBA" id="ARBA00022692"/>
    </source>
</evidence>
<evidence type="ECO:0000313" key="10">
    <source>
        <dbReference type="Proteomes" id="UP000324222"/>
    </source>
</evidence>
<evidence type="ECO:0000313" key="9">
    <source>
        <dbReference type="EMBL" id="MPC66006.1"/>
    </source>
</evidence>
<feature type="transmembrane region" description="Helical" evidence="8">
    <location>
        <begin position="7"/>
        <end position="28"/>
    </location>
</feature>
<keyword evidence="4 8" id="KW-1133">Transmembrane helix</keyword>
<evidence type="ECO:0000256" key="7">
    <source>
        <dbReference type="SAM" id="MobiDB-lite"/>
    </source>
</evidence>
<accession>A0A5B7H7X8</accession>
<dbReference type="GO" id="GO:0016020">
    <property type="term" value="C:membrane"/>
    <property type="evidence" value="ECO:0007669"/>
    <property type="project" value="UniProtKB-SubCell"/>
</dbReference>
<evidence type="ECO:0000256" key="4">
    <source>
        <dbReference type="ARBA" id="ARBA00022989"/>
    </source>
</evidence>
<dbReference type="EMBL" id="VSRR010024152">
    <property type="protein sequence ID" value="MPC66006.1"/>
    <property type="molecule type" value="Genomic_DNA"/>
</dbReference>
<sequence length="500" mass="56012">MQLKAQVCVLVVVGVVLVVGSLVFHHFFQRVFGSMLEQRLMLVPGSKTLDNFKAPPVPIFMQFWLFNVTNPEAVMMEGATPVLQQVGPYTYEEKQLKYNLTFNDEEGTVTYLQNKTFFFRPELSPGVSLADRVTTVNAVMIGLGNLLASRPAHFAAVAQLWFHRFGVTPLVTKTVRELLFDGYEEPLLLQLADLTGKPEHATGKFGFYRKNNTNDGTYTVYTGVKGMDRYQHIARWRGKSTIDFWENDTAGDNTCNMINGTAGSQFPRPVTRHTLLRLYVAELCRSIYAEYQRDVRHGALTLYRFVLPPRLLANSPENQCYCHDPFTCRASMINVAPCRKGAPVVMSTPHFYQGSAEDVAELQGLAPHALEHETYLDVEPNTGVTFRAAKRIQVNLPLRQYAGIPAFRNVPDVVMPVFWVNESAVVPLERTHALHRTLTLPFTLVTVGVGVLVTLGVVLMLVAAIKVCLAVRAASGGKNRRPQRDKDKTVTEKLNSRNYS</sequence>
<evidence type="ECO:0000256" key="8">
    <source>
        <dbReference type="SAM" id="Phobius"/>
    </source>
</evidence>
<organism evidence="9 10">
    <name type="scientific">Portunus trituberculatus</name>
    <name type="common">Swimming crab</name>
    <name type="synonym">Neptunus trituberculatus</name>
    <dbReference type="NCBI Taxonomy" id="210409"/>
    <lineage>
        <taxon>Eukaryota</taxon>
        <taxon>Metazoa</taxon>
        <taxon>Ecdysozoa</taxon>
        <taxon>Arthropoda</taxon>
        <taxon>Crustacea</taxon>
        <taxon>Multicrustacea</taxon>
        <taxon>Malacostraca</taxon>
        <taxon>Eumalacostraca</taxon>
        <taxon>Eucarida</taxon>
        <taxon>Decapoda</taxon>
        <taxon>Pleocyemata</taxon>
        <taxon>Brachyura</taxon>
        <taxon>Eubrachyura</taxon>
        <taxon>Portunoidea</taxon>
        <taxon>Portunidae</taxon>
        <taxon>Portuninae</taxon>
        <taxon>Portunus</taxon>
    </lineage>
</organism>
<evidence type="ECO:0000256" key="5">
    <source>
        <dbReference type="ARBA" id="ARBA00023136"/>
    </source>
</evidence>
<comment type="subcellular location">
    <subcellularLocation>
        <location evidence="1">Membrane</location>
    </subcellularLocation>
</comment>
<evidence type="ECO:0000256" key="1">
    <source>
        <dbReference type="ARBA" id="ARBA00004370"/>
    </source>
</evidence>
<keyword evidence="5 8" id="KW-0472">Membrane</keyword>